<dbReference type="EMBL" id="MZGV01000022">
    <property type="protein sequence ID" value="OPJ61434.1"/>
    <property type="molecule type" value="Genomic_DNA"/>
</dbReference>
<dbReference type="PANTHER" id="PTHR43663">
    <property type="entry name" value="CHROMATE TRANSPORT PROTEIN-RELATED"/>
    <property type="match status" value="1"/>
</dbReference>
<feature type="transmembrane region" description="Helical" evidence="7">
    <location>
        <begin position="276"/>
        <end position="298"/>
    </location>
</feature>
<feature type="transmembrane region" description="Helical" evidence="7">
    <location>
        <begin position="472"/>
        <end position="490"/>
    </location>
</feature>
<accession>A0A1V4INM8</accession>
<sequence length="491" mass="53492">MISDSLIDHTRSNSRKKYGWLLSLLKIGFIGFGGGNALIPVIEQEVVGDSKLVSKEEYDEDVIVSSITPGALTVKISAAIGRRVMGAKGMLLAALLMAMPGFVTTVLMTSLLFKLDESIIRQIEFTSIGIIAFILSGLIQYIKGAVVERKESYKSGSAIMIIILVFFLSCEKNVYSILGISQTPIFSVSTINILIISFFVIFYTSCKFNMMNVTASILVSITYLLCVGAANIIDSIYIYRFVQIIMIVLSCVGIIKSIDRTRKSKKIPIKPLLCETGTLMSFQTIILLLAIMVFSGAFEYIGRGFLSVLMSFGGGDAYLAIADGMFVSNGMIPRKEFYGHLVLIANALPGSILCKILSGVGYYIGYGLSGDIIVGYAVAFAGFTCSVTASCGIFSLGNFIFRKFESIEALKILKGWIRTIISGLLVNVILAFVYQCMKVGFSYNGDQKWILLELVGLYVVNEYLSKVKKVSMGIRLLIVGAAAAIFGNIIM</sequence>
<keyword evidence="5 7" id="KW-1133">Transmembrane helix</keyword>
<evidence type="ECO:0000256" key="4">
    <source>
        <dbReference type="ARBA" id="ARBA00022692"/>
    </source>
</evidence>
<feature type="transmembrane region" description="Helical" evidence="7">
    <location>
        <begin position="338"/>
        <end position="364"/>
    </location>
</feature>
<feature type="transmembrane region" description="Helical" evidence="7">
    <location>
        <begin position="158"/>
        <end position="178"/>
    </location>
</feature>
<feature type="transmembrane region" description="Helical" evidence="7">
    <location>
        <begin position="20"/>
        <end position="42"/>
    </location>
</feature>
<evidence type="ECO:0000313" key="8">
    <source>
        <dbReference type="EMBL" id="OPJ61434.1"/>
    </source>
</evidence>
<proteinExistence type="inferred from homology"/>
<dbReference type="OrthoDB" id="9788907at2"/>
<dbReference type="PANTHER" id="PTHR43663:SF1">
    <property type="entry name" value="CHROMATE TRANSPORTER"/>
    <property type="match status" value="1"/>
</dbReference>
<feature type="transmembrane region" description="Helical" evidence="7">
    <location>
        <begin position="125"/>
        <end position="146"/>
    </location>
</feature>
<keyword evidence="9" id="KW-1185">Reference proteome</keyword>
<dbReference type="Proteomes" id="UP000190080">
    <property type="component" value="Unassembled WGS sequence"/>
</dbReference>
<reference evidence="8 9" key="1">
    <citation type="submission" date="2017-03" db="EMBL/GenBank/DDBJ databases">
        <title>Genome sequence of Clostridium oryzae DSM 28571.</title>
        <authorList>
            <person name="Poehlein A."/>
            <person name="Daniel R."/>
        </authorList>
    </citation>
    <scope>NUCLEOTIDE SEQUENCE [LARGE SCALE GENOMIC DNA]</scope>
    <source>
        <strain evidence="8 9">DSM 28571</strain>
    </source>
</reference>
<protein>
    <submittedName>
        <fullName evidence="8">Putative chromate transport protein</fullName>
    </submittedName>
</protein>
<evidence type="ECO:0000256" key="1">
    <source>
        <dbReference type="ARBA" id="ARBA00004651"/>
    </source>
</evidence>
<feature type="transmembrane region" description="Helical" evidence="7">
    <location>
        <begin position="92"/>
        <end position="113"/>
    </location>
</feature>
<feature type="transmembrane region" description="Helical" evidence="7">
    <location>
        <begin position="413"/>
        <end position="434"/>
    </location>
</feature>
<evidence type="ECO:0000256" key="2">
    <source>
        <dbReference type="ARBA" id="ARBA00005262"/>
    </source>
</evidence>
<gene>
    <name evidence="8" type="primary">srpC</name>
    <name evidence="8" type="ORF">CLORY_23000</name>
</gene>
<dbReference type="Pfam" id="PF02417">
    <property type="entry name" value="Chromate_transp"/>
    <property type="match status" value="2"/>
</dbReference>
<keyword evidence="6 7" id="KW-0472">Membrane</keyword>
<feature type="transmembrane region" description="Helical" evidence="7">
    <location>
        <begin position="184"/>
        <end position="203"/>
    </location>
</feature>
<feature type="transmembrane region" description="Helical" evidence="7">
    <location>
        <begin position="304"/>
        <end position="326"/>
    </location>
</feature>
<evidence type="ECO:0000256" key="6">
    <source>
        <dbReference type="ARBA" id="ARBA00023136"/>
    </source>
</evidence>
<evidence type="ECO:0000256" key="7">
    <source>
        <dbReference type="SAM" id="Phobius"/>
    </source>
</evidence>
<evidence type="ECO:0000313" key="9">
    <source>
        <dbReference type="Proteomes" id="UP000190080"/>
    </source>
</evidence>
<keyword evidence="3" id="KW-1003">Cell membrane</keyword>
<evidence type="ECO:0000256" key="5">
    <source>
        <dbReference type="ARBA" id="ARBA00022989"/>
    </source>
</evidence>
<organism evidence="8 9">
    <name type="scientific">Clostridium oryzae</name>
    <dbReference type="NCBI Taxonomy" id="1450648"/>
    <lineage>
        <taxon>Bacteria</taxon>
        <taxon>Bacillati</taxon>
        <taxon>Bacillota</taxon>
        <taxon>Clostridia</taxon>
        <taxon>Eubacteriales</taxon>
        <taxon>Clostridiaceae</taxon>
        <taxon>Clostridium</taxon>
    </lineage>
</organism>
<keyword evidence="4 7" id="KW-0812">Transmembrane</keyword>
<dbReference type="STRING" id="1450648.CLORY_23000"/>
<feature type="transmembrane region" description="Helical" evidence="7">
    <location>
        <begin position="236"/>
        <end position="255"/>
    </location>
</feature>
<dbReference type="InterPro" id="IPR003370">
    <property type="entry name" value="Chromate_transpt"/>
</dbReference>
<dbReference type="GO" id="GO:0015109">
    <property type="term" value="F:chromate transmembrane transporter activity"/>
    <property type="evidence" value="ECO:0007669"/>
    <property type="project" value="InterPro"/>
</dbReference>
<name>A0A1V4INM8_9CLOT</name>
<feature type="transmembrane region" description="Helical" evidence="7">
    <location>
        <begin position="210"/>
        <end position="230"/>
    </location>
</feature>
<dbReference type="InterPro" id="IPR052518">
    <property type="entry name" value="CHR_Transporter"/>
</dbReference>
<dbReference type="RefSeq" id="WP_079424487.1">
    <property type="nucleotide sequence ID" value="NZ_MZGV01000022.1"/>
</dbReference>
<comment type="subcellular location">
    <subcellularLocation>
        <location evidence="1">Cell membrane</location>
        <topology evidence="1">Multi-pass membrane protein</topology>
    </subcellularLocation>
</comment>
<feature type="transmembrane region" description="Helical" evidence="7">
    <location>
        <begin position="376"/>
        <end position="401"/>
    </location>
</feature>
<comment type="caution">
    <text evidence="8">The sequence shown here is derived from an EMBL/GenBank/DDBJ whole genome shotgun (WGS) entry which is preliminary data.</text>
</comment>
<feature type="transmembrane region" description="Helical" evidence="7">
    <location>
        <begin position="62"/>
        <end position="80"/>
    </location>
</feature>
<dbReference type="AlphaFoldDB" id="A0A1V4INM8"/>
<evidence type="ECO:0000256" key="3">
    <source>
        <dbReference type="ARBA" id="ARBA00022475"/>
    </source>
</evidence>
<comment type="similarity">
    <text evidence="2">Belongs to the chromate ion transporter (CHR) (TC 2.A.51) family.</text>
</comment>
<dbReference type="GO" id="GO:0005886">
    <property type="term" value="C:plasma membrane"/>
    <property type="evidence" value="ECO:0007669"/>
    <property type="project" value="UniProtKB-SubCell"/>
</dbReference>